<evidence type="ECO:0000313" key="2">
    <source>
        <dbReference type="EMBL" id="PIO96998.1"/>
    </source>
</evidence>
<gene>
    <name evidence="2" type="ORF">CJ014_22895</name>
</gene>
<proteinExistence type="predicted"/>
<name>A0A2G9WQK8_9HYPH</name>
<organism evidence="2 3">
    <name type="scientific">Pleomorphomonas carboxyditropha</name>
    <dbReference type="NCBI Taxonomy" id="2023338"/>
    <lineage>
        <taxon>Bacteria</taxon>
        <taxon>Pseudomonadati</taxon>
        <taxon>Pseudomonadota</taxon>
        <taxon>Alphaproteobacteria</taxon>
        <taxon>Hyphomicrobiales</taxon>
        <taxon>Pleomorphomonadaceae</taxon>
        <taxon>Pleomorphomonas</taxon>
    </lineage>
</organism>
<evidence type="ECO:0000256" key="1">
    <source>
        <dbReference type="SAM" id="MobiDB-lite"/>
    </source>
</evidence>
<reference evidence="2 3" key="1">
    <citation type="submission" date="2017-08" db="EMBL/GenBank/DDBJ databases">
        <title>Pleomorphomonas carboxidotrophicus sp. nov., a new mesophilic hydrogenogenic carboxidotroph.</title>
        <authorList>
            <person name="Esquivel-Elizondo S."/>
            <person name="Krajmalnik-Brown R."/>
            <person name="Maldonado J."/>
        </authorList>
    </citation>
    <scope>NUCLEOTIDE SEQUENCE [LARGE SCALE GENOMIC DNA]</scope>
    <source>
        <strain evidence="2 3">SVCO-16</strain>
    </source>
</reference>
<dbReference type="GO" id="GO:0003677">
    <property type="term" value="F:DNA binding"/>
    <property type="evidence" value="ECO:0007669"/>
    <property type="project" value="UniProtKB-KW"/>
</dbReference>
<dbReference type="OrthoDB" id="8907865at2"/>
<keyword evidence="2" id="KW-0238">DNA-binding</keyword>
<protein>
    <submittedName>
        <fullName evidence="2">DNA-binding protein</fullName>
    </submittedName>
</protein>
<keyword evidence="3" id="KW-1185">Reference proteome</keyword>
<accession>A0A2G9WQK8</accession>
<comment type="caution">
    <text evidence="2">The sequence shown here is derived from an EMBL/GenBank/DDBJ whole genome shotgun (WGS) entry which is preliminary data.</text>
</comment>
<dbReference type="EMBL" id="NQVN01000023">
    <property type="protein sequence ID" value="PIO96998.1"/>
    <property type="molecule type" value="Genomic_DNA"/>
</dbReference>
<evidence type="ECO:0000313" key="3">
    <source>
        <dbReference type="Proteomes" id="UP000231070"/>
    </source>
</evidence>
<dbReference type="Proteomes" id="UP000231070">
    <property type="component" value="Unassembled WGS sequence"/>
</dbReference>
<feature type="region of interest" description="Disordered" evidence="1">
    <location>
        <begin position="83"/>
        <end position="106"/>
    </location>
</feature>
<sequence length="106" mass="11645">MLIKLWVISTVTYDAFIVELNKAGLTVRRFAELMSMQPNSVSNNKKKGDVPVHLAVIASLLAEMASRDIDYASIFERLEPGRKKPRGAAKAGKFAGDPQGVLELDK</sequence>
<dbReference type="AlphaFoldDB" id="A0A2G9WQK8"/>